<dbReference type="OrthoDB" id="5291055at2759"/>
<reference evidence="1" key="1">
    <citation type="journal article" date="2020" name="Stud. Mycol.">
        <title>101 Dothideomycetes genomes: a test case for predicting lifestyles and emergence of pathogens.</title>
        <authorList>
            <person name="Haridas S."/>
            <person name="Albert R."/>
            <person name="Binder M."/>
            <person name="Bloem J."/>
            <person name="Labutti K."/>
            <person name="Salamov A."/>
            <person name="Andreopoulos B."/>
            <person name="Baker S."/>
            <person name="Barry K."/>
            <person name="Bills G."/>
            <person name="Bluhm B."/>
            <person name="Cannon C."/>
            <person name="Castanera R."/>
            <person name="Culley D."/>
            <person name="Daum C."/>
            <person name="Ezra D."/>
            <person name="Gonzalez J."/>
            <person name="Henrissat B."/>
            <person name="Kuo A."/>
            <person name="Liang C."/>
            <person name="Lipzen A."/>
            <person name="Lutzoni F."/>
            <person name="Magnuson J."/>
            <person name="Mondo S."/>
            <person name="Nolan M."/>
            <person name="Ohm R."/>
            <person name="Pangilinan J."/>
            <person name="Park H.-J."/>
            <person name="Ramirez L."/>
            <person name="Alfaro M."/>
            <person name="Sun H."/>
            <person name="Tritt A."/>
            <person name="Yoshinaga Y."/>
            <person name="Zwiers L.-H."/>
            <person name="Turgeon B."/>
            <person name="Goodwin S."/>
            <person name="Spatafora J."/>
            <person name="Crous P."/>
            <person name="Grigoriev I."/>
        </authorList>
    </citation>
    <scope>NUCLEOTIDE SEQUENCE</scope>
    <source>
        <strain evidence="1">CBS 119925</strain>
    </source>
</reference>
<dbReference type="EMBL" id="MU006585">
    <property type="protein sequence ID" value="KAF2745042.1"/>
    <property type="molecule type" value="Genomic_DNA"/>
</dbReference>
<name>A0A6A6V381_9PLEO</name>
<dbReference type="AlphaFoldDB" id="A0A6A6V381"/>
<evidence type="ECO:0000313" key="2">
    <source>
        <dbReference type="Proteomes" id="UP000799440"/>
    </source>
</evidence>
<accession>A0A6A6V381</accession>
<dbReference type="Proteomes" id="UP000799440">
    <property type="component" value="Unassembled WGS sequence"/>
</dbReference>
<sequence length="314" mass="34886">MPGATLTDARSTMPTLTHIYEGGANALSADLENPANLDSRTQDVKVTNATIPTNQGKGKSKKRALEEDTGFQFSPYTFPLMNQVKADSASPFYSFSQNPQKDSHVWMRIPQRTPAPNEDISTNICLAPTGSAWTLEQVKVVAKAILYFEPAIDALISTQGNIDRCQNIRNNAYGTAHGYKTQLAAIDSAVSFDEIIFYMNSTGPASEYPNFRWDFAGLGRGGNGMITFRQPRGFKDEETTTRFWVMVTACFVRAAFTYERDSPDGLYEEYVLSDVAPSLGKDSYLREFVEKGARLLGYREAVVKGMMRSMDNFC</sequence>
<proteinExistence type="predicted"/>
<organism evidence="1 2">
    <name type="scientific">Sporormia fimetaria CBS 119925</name>
    <dbReference type="NCBI Taxonomy" id="1340428"/>
    <lineage>
        <taxon>Eukaryota</taxon>
        <taxon>Fungi</taxon>
        <taxon>Dikarya</taxon>
        <taxon>Ascomycota</taxon>
        <taxon>Pezizomycotina</taxon>
        <taxon>Dothideomycetes</taxon>
        <taxon>Pleosporomycetidae</taxon>
        <taxon>Pleosporales</taxon>
        <taxon>Sporormiaceae</taxon>
        <taxon>Sporormia</taxon>
    </lineage>
</organism>
<gene>
    <name evidence="1" type="ORF">M011DRAFT_460519</name>
</gene>
<keyword evidence="2" id="KW-1185">Reference proteome</keyword>
<protein>
    <submittedName>
        <fullName evidence="1">Uncharacterized protein</fullName>
    </submittedName>
</protein>
<evidence type="ECO:0000313" key="1">
    <source>
        <dbReference type="EMBL" id="KAF2745042.1"/>
    </source>
</evidence>